<dbReference type="GO" id="GO:0003677">
    <property type="term" value="F:DNA binding"/>
    <property type="evidence" value="ECO:0007669"/>
    <property type="project" value="UniProtKB-KW"/>
</dbReference>
<feature type="compositionally biased region" description="Basic and acidic residues" evidence="6">
    <location>
        <begin position="29"/>
        <end position="46"/>
    </location>
</feature>
<evidence type="ECO:0000256" key="1">
    <source>
        <dbReference type="ARBA" id="ARBA00022833"/>
    </source>
</evidence>
<keyword evidence="2" id="KW-0805">Transcription regulation</keyword>
<gene>
    <name evidence="8" type="ORF">TRUGW13939_02721</name>
</gene>
<keyword evidence="9" id="KW-1185">Reference proteome</keyword>
<evidence type="ECO:0000256" key="2">
    <source>
        <dbReference type="ARBA" id="ARBA00023015"/>
    </source>
</evidence>
<reference evidence="9" key="1">
    <citation type="submission" date="2020-06" db="EMBL/GenBank/DDBJ databases">
        <title>A chromosome-scale genome assembly of Talaromyces rugulosus W13939.</title>
        <authorList>
            <person name="Wang B."/>
            <person name="Guo L."/>
            <person name="Ye K."/>
            <person name="Wang L."/>
        </authorList>
    </citation>
    <scope>NUCLEOTIDE SEQUENCE [LARGE SCALE GENOMIC DNA]</scope>
    <source>
        <strain evidence="9">W13939</strain>
    </source>
</reference>
<dbReference type="CDD" id="cd12148">
    <property type="entry name" value="fungal_TF_MHR"/>
    <property type="match status" value="1"/>
</dbReference>
<dbReference type="Proteomes" id="UP000509510">
    <property type="component" value="Chromosome II"/>
</dbReference>
<dbReference type="GO" id="GO:0008270">
    <property type="term" value="F:zinc ion binding"/>
    <property type="evidence" value="ECO:0007669"/>
    <property type="project" value="InterPro"/>
</dbReference>
<evidence type="ECO:0000256" key="4">
    <source>
        <dbReference type="ARBA" id="ARBA00023163"/>
    </source>
</evidence>
<evidence type="ECO:0000256" key="5">
    <source>
        <dbReference type="ARBA" id="ARBA00023242"/>
    </source>
</evidence>
<dbReference type="GO" id="GO:0006351">
    <property type="term" value="P:DNA-templated transcription"/>
    <property type="evidence" value="ECO:0007669"/>
    <property type="project" value="InterPro"/>
</dbReference>
<dbReference type="AlphaFoldDB" id="A0A7H8QNT9"/>
<feature type="region of interest" description="Disordered" evidence="6">
    <location>
        <begin position="18"/>
        <end position="88"/>
    </location>
</feature>
<dbReference type="InterPro" id="IPR052073">
    <property type="entry name" value="Amide_Lactam_Regulators"/>
</dbReference>
<evidence type="ECO:0000259" key="7">
    <source>
        <dbReference type="SMART" id="SM00906"/>
    </source>
</evidence>
<accession>A0A7H8QNT9</accession>
<dbReference type="EMBL" id="CP055899">
    <property type="protein sequence ID" value="QKX55624.1"/>
    <property type="molecule type" value="Genomic_DNA"/>
</dbReference>
<feature type="compositionally biased region" description="Polar residues" evidence="6">
    <location>
        <begin position="51"/>
        <end position="88"/>
    </location>
</feature>
<dbReference type="SMART" id="SM00906">
    <property type="entry name" value="Fungal_trans"/>
    <property type="match status" value="1"/>
</dbReference>
<dbReference type="PANTHER" id="PTHR47171">
    <property type="entry name" value="FARA-RELATED"/>
    <property type="match status" value="1"/>
</dbReference>
<organism evidence="8 9">
    <name type="scientific">Talaromyces rugulosus</name>
    <name type="common">Penicillium rugulosum</name>
    <dbReference type="NCBI Taxonomy" id="121627"/>
    <lineage>
        <taxon>Eukaryota</taxon>
        <taxon>Fungi</taxon>
        <taxon>Dikarya</taxon>
        <taxon>Ascomycota</taxon>
        <taxon>Pezizomycotina</taxon>
        <taxon>Eurotiomycetes</taxon>
        <taxon>Eurotiomycetidae</taxon>
        <taxon>Eurotiales</taxon>
        <taxon>Trichocomaceae</taxon>
        <taxon>Talaromyces</taxon>
        <taxon>Talaromyces sect. Islandici</taxon>
    </lineage>
</organism>
<keyword evidence="5" id="KW-0539">Nucleus</keyword>
<dbReference type="PANTHER" id="PTHR47171:SF1">
    <property type="entry name" value="ZN(II)2CYS6 TRANSCRIPTION FACTOR (EUROFUNG)"/>
    <property type="match status" value="1"/>
</dbReference>
<dbReference type="RefSeq" id="XP_035341802.1">
    <property type="nucleotide sequence ID" value="XM_035485909.1"/>
</dbReference>
<keyword evidence="3" id="KW-0238">DNA-binding</keyword>
<dbReference type="KEGG" id="trg:TRUGW13939_02721"/>
<evidence type="ECO:0000256" key="6">
    <source>
        <dbReference type="SAM" id="MobiDB-lite"/>
    </source>
</evidence>
<feature type="region of interest" description="Disordered" evidence="6">
    <location>
        <begin position="118"/>
        <end position="139"/>
    </location>
</feature>
<dbReference type="OrthoDB" id="5121955at2759"/>
<feature type="domain" description="Xylanolytic transcriptional activator regulatory" evidence="7">
    <location>
        <begin position="289"/>
        <end position="361"/>
    </location>
</feature>
<evidence type="ECO:0000256" key="3">
    <source>
        <dbReference type="ARBA" id="ARBA00023125"/>
    </source>
</evidence>
<dbReference type="InterPro" id="IPR007219">
    <property type="entry name" value="XnlR_reg_dom"/>
</dbReference>
<proteinExistence type="predicted"/>
<evidence type="ECO:0000313" key="8">
    <source>
        <dbReference type="EMBL" id="QKX55624.1"/>
    </source>
</evidence>
<evidence type="ECO:0000313" key="9">
    <source>
        <dbReference type="Proteomes" id="UP000509510"/>
    </source>
</evidence>
<dbReference type="Pfam" id="PF04082">
    <property type="entry name" value="Fungal_trans"/>
    <property type="match status" value="1"/>
</dbReference>
<name>A0A7H8QNT9_TALRU</name>
<keyword evidence="4" id="KW-0804">Transcription</keyword>
<dbReference type="GeneID" id="55990228"/>
<keyword evidence="1" id="KW-0862">Zinc</keyword>
<protein>
    <recommendedName>
        <fullName evidence="7">Xylanolytic transcriptional activator regulatory domain-containing protein</fullName>
    </recommendedName>
</protein>
<sequence>MDNHDHCVLISSRRGTYDRKAFRKGSSNSDKESPNHQKVKQQEQCKAHITMQGSASNIDFSPSETSQNAPINPTIRTASNTSNAPETRSVTAQFEDYLAWQTERNQRQHKPILLGEPSPLTFALEDSPQKSSPSLHAASEHIRDSSNLEVIRQDIHPPHLDAADIAYLESKGCFTLPPERMLSDLLKAYFTRFHPLYSIVNTQEVENCHREKRLPWILLHTICFIGATFCDLAVIHRSEFASRLDARRYFYHKATALFNIGYDRDKFILLQATIMLSFWGPEMQSYWNSCSWVGFAVTFAISLGIHRPVASSNVPHTHKSLLRRLWWTLVVRDSCCSVLLGRPFQINLSQSDTGMLTADDFTHESPESAFYQTQVSRLSKILRDIMQVRVGPANHDLTRETVHSQLDEWHLDFRLSLNQWTGDVSPPFACSTGLELLYHYYIILLYIDSPSFSQPGPIQQDLVYFSARTISSNAITLLTKTTVCALPHELFVGFFVAGIVLYRLMEHAEDSVAQMAQASLDNCRVILNEIQEAWGPGHWAMQVFDFLCLNRNENTRSPTNTGDIQQDRSAPGHRLDLLGRGSEDRGAFGHLDDNDILLGSNWDPMIREDFTEDMENHLFLPNILPLNADGWSFFQPHMY</sequence>